<dbReference type="SUPFAM" id="SSF53756">
    <property type="entry name" value="UDP-Glycosyltransferase/glycogen phosphorylase"/>
    <property type="match status" value="1"/>
</dbReference>
<dbReference type="RefSeq" id="WP_346230455.1">
    <property type="nucleotide sequence ID" value="NZ_JBDJAW010000054.1"/>
</dbReference>
<dbReference type="Pfam" id="PF13579">
    <property type="entry name" value="Glyco_trans_4_4"/>
    <property type="match status" value="1"/>
</dbReference>
<dbReference type="EMBL" id="JBDJAW010000054">
    <property type="protein sequence ID" value="MEN3540604.1"/>
    <property type="molecule type" value="Genomic_DNA"/>
</dbReference>
<dbReference type="InterPro" id="IPR028098">
    <property type="entry name" value="Glyco_trans_4-like_N"/>
</dbReference>
<gene>
    <name evidence="5" type="ORF">AAH991_36205</name>
</gene>
<evidence type="ECO:0000256" key="2">
    <source>
        <dbReference type="ARBA" id="ARBA00022679"/>
    </source>
</evidence>
<sequence>MTTTPPSVRRESGRGEKVWGTACWHSRLRHRLGRRLPEVSVDLRNVSERARQALHIAMVAPPWYDIPPKGYGGIESMTADLVRGLLARGHRVTVIGAGDGVDRRTYNEPPSARIGEAFPEVVHAARAEHFLCGLAPDVVHDHSLAGPLCAPARTAPTVVTCHGNVRGELGAYYRALGTAVNLVAISWSQRASAPDLNWVAQVHNSVDFATFPFRASKEEWVLWLGRLHPDKGAHLAIEAAWAAGRSIVLAGKQTERAEQAYFREYVMPLLGQAAQYIGEADAALKRDLLSRARCLVFPVQWEEPFGMVMIEAMACGTPVVGLSRGAVPEVVLDGVTGRVRHEVGQLPLAIEEAGSLEPAAVRAYALQRFDVPVMTEAYERVYQQVFARMHGPGRPAGREG</sequence>
<dbReference type="Pfam" id="PF00534">
    <property type="entry name" value="Glycos_transf_1"/>
    <property type="match status" value="1"/>
</dbReference>
<dbReference type="Gene3D" id="3.40.50.2000">
    <property type="entry name" value="Glycogen Phosphorylase B"/>
    <property type="match status" value="2"/>
</dbReference>
<dbReference type="PANTHER" id="PTHR12526">
    <property type="entry name" value="GLYCOSYLTRANSFERASE"/>
    <property type="match status" value="1"/>
</dbReference>
<dbReference type="InterPro" id="IPR001296">
    <property type="entry name" value="Glyco_trans_1"/>
</dbReference>
<organism evidence="5 6">
    <name type="scientific">Microbispora maris</name>
    <dbReference type="NCBI Taxonomy" id="3144104"/>
    <lineage>
        <taxon>Bacteria</taxon>
        <taxon>Bacillati</taxon>
        <taxon>Actinomycetota</taxon>
        <taxon>Actinomycetes</taxon>
        <taxon>Streptosporangiales</taxon>
        <taxon>Streptosporangiaceae</taxon>
        <taxon>Microbispora</taxon>
    </lineage>
</organism>
<reference evidence="5 6" key="1">
    <citation type="submission" date="2024-05" db="EMBL/GenBank/DDBJ databases">
        <title>Microbispora sp.ZYX-F-249.</title>
        <authorList>
            <person name="Xie H."/>
        </authorList>
    </citation>
    <scope>NUCLEOTIDE SEQUENCE [LARGE SCALE GENOMIC DNA]</scope>
    <source>
        <strain evidence="5 6">ZYX-F-249</strain>
    </source>
</reference>
<evidence type="ECO:0000313" key="6">
    <source>
        <dbReference type="Proteomes" id="UP001447516"/>
    </source>
</evidence>
<keyword evidence="2" id="KW-0808">Transferase</keyword>
<feature type="domain" description="Glycosyltransferase subfamily 4-like N-terminal" evidence="4">
    <location>
        <begin position="72"/>
        <end position="166"/>
    </location>
</feature>
<keyword evidence="1" id="KW-0328">Glycosyltransferase</keyword>
<evidence type="ECO:0000256" key="1">
    <source>
        <dbReference type="ARBA" id="ARBA00022676"/>
    </source>
</evidence>
<comment type="caution">
    <text evidence="5">The sequence shown here is derived from an EMBL/GenBank/DDBJ whole genome shotgun (WGS) entry which is preliminary data.</text>
</comment>
<protein>
    <submittedName>
        <fullName evidence="5">Glycosyltransferase family 4 protein</fullName>
    </submittedName>
</protein>
<proteinExistence type="predicted"/>
<feature type="domain" description="Glycosyl transferase family 1" evidence="3">
    <location>
        <begin position="215"/>
        <end position="339"/>
    </location>
</feature>
<evidence type="ECO:0000259" key="4">
    <source>
        <dbReference type="Pfam" id="PF13579"/>
    </source>
</evidence>
<dbReference type="PANTHER" id="PTHR12526:SF595">
    <property type="entry name" value="BLL5217 PROTEIN"/>
    <property type="match status" value="1"/>
</dbReference>
<keyword evidence="6" id="KW-1185">Reference proteome</keyword>
<name>A0ABV0AZB3_9ACTN</name>
<evidence type="ECO:0000313" key="5">
    <source>
        <dbReference type="EMBL" id="MEN3540604.1"/>
    </source>
</evidence>
<dbReference type="CDD" id="cd03802">
    <property type="entry name" value="GT4_AviGT4-like"/>
    <property type="match status" value="1"/>
</dbReference>
<evidence type="ECO:0000259" key="3">
    <source>
        <dbReference type="Pfam" id="PF00534"/>
    </source>
</evidence>
<accession>A0ABV0AZB3</accession>
<dbReference type="Proteomes" id="UP001447516">
    <property type="component" value="Unassembled WGS sequence"/>
</dbReference>